<dbReference type="Proteomes" id="UP000800093">
    <property type="component" value="Unassembled WGS sequence"/>
</dbReference>
<gene>
    <name evidence="5" type="ORF">CC78DRAFT_476270</name>
</gene>
<evidence type="ECO:0000256" key="1">
    <source>
        <dbReference type="ARBA" id="ARBA00007448"/>
    </source>
</evidence>
<dbReference type="InterPro" id="IPR003593">
    <property type="entry name" value="AAA+_ATPase"/>
</dbReference>
<accession>A0A9P4MYE4</accession>
<dbReference type="AlphaFoldDB" id="A0A9P4MYE4"/>
<dbReference type="GO" id="GO:0016887">
    <property type="term" value="F:ATP hydrolysis activity"/>
    <property type="evidence" value="ECO:0007669"/>
    <property type="project" value="InterPro"/>
</dbReference>
<dbReference type="Pfam" id="PF00004">
    <property type="entry name" value="AAA"/>
    <property type="match status" value="1"/>
</dbReference>
<dbReference type="Pfam" id="PF25426">
    <property type="entry name" value="AAA_lid_BCS1"/>
    <property type="match status" value="1"/>
</dbReference>
<dbReference type="SMART" id="SM00382">
    <property type="entry name" value="AAA"/>
    <property type="match status" value="1"/>
</dbReference>
<sequence length="259" mass="29176">WTRISSKTPRSLESIVLCEEKKRKLLDDIGAFLEPSKRKWYADRGIPWRRGYLFHGPPGTGKTSLALAVAAHYNLPVYIIPLSDRNITDSSIGLFLRSLPSPGLLLMEDIDTAGLVSGVGRQCDGDIKQDGETNGRLTRTGFINALDGPGTPEGILFMMTTNHRENLSDPAMVRPGRIDVELELPLATQDDARQMFINLYRDFARIEELADEFKDKIPHNKYSSAEIQNFLIICKHPQNALQRLSAWLEEGKRVQDRES</sequence>
<evidence type="ECO:0000256" key="2">
    <source>
        <dbReference type="ARBA" id="ARBA00022741"/>
    </source>
</evidence>
<keyword evidence="3" id="KW-0067">ATP-binding</keyword>
<dbReference type="GO" id="GO:0005524">
    <property type="term" value="F:ATP binding"/>
    <property type="evidence" value="ECO:0007669"/>
    <property type="project" value="UniProtKB-KW"/>
</dbReference>
<keyword evidence="6" id="KW-1185">Reference proteome</keyword>
<name>A0A9P4MYE4_9PLEO</name>
<dbReference type="InterPro" id="IPR003959">
    <property type="entry name" value="ATPase_AAA_core"/>
</dbReference>
<feature type="non-terminal residue" evidence="5">
    <location>
        <position position="1"/>
    </location>
</feature>
<comment type="caution">
    <text evidence="5">The sequence shown here is derived from an EMBL/GenBank/DDBJ whole genome shotgun (WGS) entry which is preliminary data.</text>
</comment>
<protein>
    <submittedName>
        <fullName evidence="5">P-loop containing nucleoside triphosphate hydrolase protein</fullName>
    </submittedName>
</protein>
<evidence type="ECO:0000313" key="6">
    <source>
        <dbReference type="Proteomes" id="UP000800093"/>
    </source>
</evidence>
<reference evidence="6" key="1">
    <citation type="journal article" date="2020" name="Stud. Mycol.">
        <title>101 Dothideomycetes genomes: A test case for predicting lifestyles and emergence of pathogens.</title>
        <authorList>
            <person name="Haridas S."/>
            <person name="Albert R."/>
            <person name="Binder M."/>
            <person name="Bloem J."/>
            <person name="LaButti K."/>
            <person name="Salamov A."/>
            <person name="Andreopoulos B."/>
            <person name="Baker S."/>
            <person name="Barry K."/>
            <person name="Bills G."/>
            <person name="Bluhm B."/>
            <person name="Cannon C."/>
            <person name="Castanera R."/>
            <person name="Culley D."/>
            <person name="Daum C."/>
            <person name="Ezra D."/>
            <person name="Gonzalez J."/>
            <person name="Henrissat B."/>
            <person name="Kuo A."/>
            <person name="Liang C."/>
            <person name="Lipzen A."/>
            <person name="Lutzoni F."/>
            <person name="Magnuson J."/>
            <person name="Mondo S."/>
            <person name="Nolan M."/>
            <person name="Ohm R."/>
            <person name="Pangilinan J."/>
            <person name="Park H.-J."/>
            <person name="Ramirez L."/>
            <person name="Alfaro M."/>
            <person name="Sun H."/>
            <person name="Tritt A."/>
            <person name="Yoshinaga Y."/>
            <person name="Zwiers L.-H."/>
            <person name="Turgeon B."/>
            <person name="Goodwin S."/>
            <person name="Spatafora J."/>
            <person name="Crous P."/>
            <person name="Grigoriev I."/>
        </authorList>
    </citation>
    <scope>NUCLEOTIDE SEQUENCE [LARGE SCALE GENOMIC DNA]</scope>
    <source>
        <strain evidence="6">CBS 304.66</strain>
    </source>
</reference>
<dbReference type="OrthoDB" id="10251412at2759"/>
<evidence type="ECO:0000259" key="4">
    <source>
        <dbReference type="SMART" id="SM00382"/>
    </source>
</evidence>
<keyword evidence="2" id="KW-0547">Nucleotide-binding</keyword>
<dbReference type="InterPro" id="IPR050747">
    <property type="entry name" value="Mitochondrial_chaperone_BCS1"/>
</dbReference>
<feature type="domain" description="AAA+ ATPase" evidence="4">
    <location>
        <begin position="48"/>
        <end position="188"/>
    </location>
</feature>
<organism evidence="5 6">
    <name type="scientific">Lojkania enalia</name>
    <dbReference type="NCBI Taxonomy" id="147567"/>
    <lineage>
        <taxon>Eukaryota</taxon>
        <taxon>Fungi</taxon>
        <taxon>Dikarya</taxon>
        <taxon>Ascomycota</taxon>
        <taxon>Pezizomycotina</taxon>
        <taxon>Dothideomycetes</taxon>
        <taxon>Pleosporomycetidae</taxon>
        <taxon>Pleosporales</taxon>
        <taxon>Pleosporales incertae sedis</taxon>
        <taxon>Lojkania</taxon>
    </lineage>
</organism>
<keyword evidence="5" id="KW-0378">Hydrolase</keyword>
<evidence type="ECO:0000313" key="5">
    <source>
        <dbReference type="EMBL" id="KAF2259152.1"/>
    </source>
</evidence>
<proteinExistence type="inferred from homology"/>
<dbReference type="InterPro" id="IPR027417">
    <property type="entry name" value="P-loop_NTPase"/>
</dbReference>
<dbReference type="PANTHER" id="PTHR23070">
    <property type="entry name" value="BCS1 AAA-TYPE ATPASE"/>
    <property type="match status" value="1"/>
</dbReference>
<dbReference type="SUPFAM" id="SSF52540">
    <property type="entry name" value="P-loop containing nucleoside triphosphate hydrolases"/>
    <property type="match status" value="1"/>
</dbReference>
<dbReference type="InterPro" id="IPR057495">
    <property type="entry name" value="AAA_lid_BCS1"/>
</dbReference>
<dbReference type="Gene3D" id="3.40.50.300">
    <property type="entry name" value="P-loop containing nucleotide triphosphate hydrolases"/>
    <property type="match status" value="1"/>
</dbReference>
<comment type="similarity">
    <text evidence="1">Belongs to the AAA ATPase family. BCS1 subfamily.</text>
</comment>
<evidence type="ECO:0000256" key="3">
    <source>
        <dbReference type="ARBA" id="ARBA00022840"/>
    </source>
</evidence>
<dbReference type="EMBL" id="ML986719">
    <property type="protein sequence ID" value="KAF2259152.1"/>
    <property type="molecule type" value="Genomic_DNA"/>
</dbReference>